<sequence length="623" mass="68354">MIRVGGMDQSEPSAKAEALLIPDLNSSTQPAPASSPPPRLETGAAIMETPSKDRESAKIIRTVTSNAIKGKEDSQDWPLDIMKRATLSNIREAKQLNQSSPVPAIERQKQQRLPLSDVTPSKAVCQDSIGPRNMVYQQSSERETEYSQSSVVSAQSHNHTRIKDESQASEIRHADDLLAIAQNNEQSSILPERNNPAATISTVEEDTEDRTMLDLEGTTSRAPDLGAMRVQGFSDNETPERSTKRVKHSQSHDSEPTAVVSNNRDADVTTDDEESENGLAADARAEVAVMVNNATPGPPKKMLLASLDDNFKHLNSPLEETLSQAPHDGLSNSVKSISPIRRKRAAVKRATVPQQTTKQRTRLSRKSIATPEVSTEPSPSSRKTRSTSKDSSKVQESLPIIKVVFASSTALDTSTAFMKFLTAHGVQKVKTIDECDILCVGKEAELKRTSNLVLAVLKGKDVITDTWISESVNAKALLDLGQYKATDPSREMEWGTSLTEAIARGKEGLQPFVDWSFFFTPAVKTELGKGFDDMKKICRQGGAKSPQVTLPRKGPQEPCRTIIVASNGDDEDVEYLHRHGWKVYSKDLITLSILRGSLQLESEEFVIHGKSPAQSSKSKKRKR</sequence>
<evidence type="ECO:0000256" key="1">
    <source>
        <dbReference type="SAM" id="MobiDB-lite"/>
    </source>
</evidence>
<dbReference type="Proteomes" id="UP000664521">
    <property type="component" value="Unassembled WGS sequence"/>
</dbReference>
<dbReference type="AlphaFoldDB" id="A0A8H3EDH8"/>
<gene>
    <name evidence="2" type="ORF">HETSPECPRED_000179</name>
</gene>
<evidence type="ECO:0008006" key="4">
    <source>
        <dbReference type="Google" id="ProtNLM"/>
    </source>
</evidence>
<feature type="region of interest" description="Disordered" evidence="1">
    <location>
        <begin position="322"/>
        <end position="393"/>
    </location>
</feature>
<dbReference type="SUPFAM" id="SSF52113">
    <property type="entry name" value="BRCT domain"/>
    <property type="match status" value="1"/>
</dbReference>
<feature type="compositionally biased region" description="Polar residues" evidence="1">
    <location>
        <begin position="146"/>
        <end position="157"/>
    </location>
</feature>
<accession>A0A8H3EDH8</accession>
<comment type="caution">
    <text evidence="2">The sequence shown here is derived from an EMBL/GenBank/DDBJ whole genome shotgun (WGS) entry which is preliminary data.</text>
</comment>
<evidence type="ECO:0000313" key="3">
    <source>
        <dbReference type="Proteomes" id="UP000664521"/>
    </source>
</evidence>
<dbReference type="OrthoDB" id="342264at2759"/>
<feature type="region of interest" description="Disordered" evidence="1">
    <location>
        <begin position="92"/>
        <end position="278"/>
    </location>
</feature>
<keyword evidence="3" id="KW-1185">Reference proteome</keyword>
<reference evidence="2" key="1">
    <citation type="submission" date="2021-03" db="EMBL/GenBank/DDBJ databases">
        <authorList>
            <person name="Tagirdzhanova G."/>
        </authorList>
    </citation>
    <scope>NUCLEOTIDE SEQUENCE</scope>
</reference>
<dbReference type="InterPro" id="IPR036420">
    <property type="entry name" value="BRCT_dom_sf"/>
</dbReference>
<dbReference type="Gene3D" id="3.40.50.10190">
    <property type="entry name" value="BRCT domain"/>
    <property type="match status" value="2"/>
</dbReference>
<feature type="region of interest" description="Disordered" evidence="1">
    <location>
        <begin position="1"/>
        <end position="43"/>
    </location>
</feature>
<evidence type="ECO:0000313" key="2">
    <source>
        <dbReference type="EMBL" id="CAF9903254.1"/>
    </source>
</evidence>
<proteinExistence type="predicted"/>
<feature type="compositionally biased region" description="Low complexity" evidence="1">
    <location>
        <begin position="370"/>
        <end position="381"/>
    </location>
</feature>
<name>A0A8H3EDH8_9LECA</name>
<organism evidence="2 3">
    <name type="scientific">Heterodermia speciosa</name>
    <dbReference type="NCBI Taxonomy" id="116794"/>
    <lineage>
        <taxon>Eukaryota</taxon>
        <taxon>Fungi</taxon>
        <taxon>Dikarya</taxon>
        <taxon>Ascomycota</taxon>
        <taxon>Pezizomycotina</taxon>
        <taxon>Lecanoromycetes</taxon>
        <taxon>OSLEUM clade</taxon>
        <taxon>Lecanoromycetidae</taxon>
        <taxon>Caliciales</taxon>
        <taxon>Physciaceae</taxon>
        <taxon>Heterodermia</taxon>
    </lineage>
</organism>
<feature type="compositionally biased region" description="Basic and acidic residues" evidence="1">
    <location>
        <begin position="161"/>
        <end position="176"/>
    </location>
</feature>
<protein>
    <recommendedName>
        <fullName evidence="4">BRCT domain-containing protein</fullName>
    </recommendedName>
</protein>
<dbReference type="EMBL" id="CAJPDS010000001">
    <property type="protein sequence ID" value="CAF9903254.1"/>
    <property type="molecule type" value="Genomic_DNA"/>
</dbReference>